<reference evidence="1 2" key="1">
    <citation type="journal article" date="2016" name="Nat. Commun.">
        <title>Thousands of microbial genomes shed light on interconnected biogeochemical processes in an aquifer system.</title>
        <authorList>
            <person name="Anantharaman K."/>
            <person name="Brown C.T."/>
            <person name="Hug L.A."/>
            <person name="Sharon I."/>
            <person name="Castelle C.J."/>
            <person name="Probst A.J."/>
            <person name="Thomas B.C."/>
            <person name="Singh A."/>
            <person name="Wilkins M.J."/>
            <person name="Karaoz U."/>
            <person name="Brodie E.L."/>
            <person name="Williams K.H."/>
            <person name="Hubbard S.S."/>
            <person name="Banfield J.F."/>
        </authorList>
    </citation>
    <scope>NUCLEOTIDE SEQUENCE [LARGE SCALE GENOMIC DNA]</scope>
</reference>
<comment type="caution">
    <text evidence="1">The sequence shown here is derived from an EMBL/GenBank/DDBJ whole genome shotgun (WGS) entry which is preliminary data.</text>
</comment>
<proteinExistence type="predicted"/>
<sequence length="73" mass="8273">MSELIFEVTQEADGGFCADCLTESIFTQGDTWEQLRDNAREAVRAYYFDQPKNLPSSINASLYRTTPFFASAH</sequence>
<dbReference type="AlphaFoldDB" id="A0A1F6TW14"/>
<organism evidence="1 2">
    <name type="scientific">Candidatus Muproteobacteria bacterium RBG_16_65_34</name>
    <dbReference type="NCBI Taxonomy" id="1817760"/>
    <lineage>
        <taxon>Bacteria</taxon>
        <taxon>Pseudomonadati</taxon>
        <taxon>Pseudomonadota</taxon>
        <taxon>Candidatus Muproteobacteria</taxon>
    </lineage>
</organism>
<evidence type="ECO:0000313" key="2">
    <source>
        <dbReference type="Proteomes" id="UP000178885"/>
    </source>
</evidence>
<dbReference type="STRING" id="1817760.A2151_03785"/>
<keyword evidence="1" id="KW-0548">Nucleotidyltransferase</keyword>
<evidence type="ECO:0000313" key="1">
    <source>
        <dbReference type="EMBL" id="OGI49229.1"/>
    </source>
</evidence>
<accession>A0A1F6TW14</accession>
<dbReference type="GO" id="GO:0016779">
    <property type="term" value="F:nucleotidyltransferase activity"/>
    <property type="evidence" value="ECO:0007669"/>
    <property type="project" value="UniProtKB-KW"/>
</dbReference>
<keyword evidence="1" id="KW-0808">Transferase</keyword>
<name>A0A1F6TW14_9PROT</name>
<protein>
    <submittedName>
        <fullName evidence="1">2-phospho-L-lactate guanylyltransferase</fullName>
    </submittedName>
</protein>
<dbReference type="Gene3D" id="3.30.160.250">
    <property type="match status" value="1"/>
</dbReference>
<dbReference type="SUPFAM" id="SSF143100">
    <property type="entry name" value="TTHA1013/TTHA0281-like"/>
    <property type="match status" value="1"/>
</dbReference>
<dbReference type="InterPro" id="IPR035069">
    <property type="entry name" value="TTHA1013/TTHA0281-like"/>
</dbReference>
<dbReference type="Proteomes" id="UP000178885">
    <property type="component" value="Unassembled WGS sequence"/>
</dbReference>
<dbReference type="EMBL" id="MFSU01000002">
    <property type="protein sequence ID" value="OGI49229.1"/>
    <property type="molecule type" value="Genomic_DNA"/>
</dbReference>
<gene>
    <name evidence="1" type="ORF">A2151_03785</name>
</gene>